<dbReference type="FunFam" id="1.10.1200.10:FF:000016">
    <property type="entry name" value="Non-ribosomal peptide synthase"/>
    <property type="match status" value="2"/>
</dbReference>
<comment type="similarity">
    <text evidence="2">Belongs to the ATP-dependent AMP-binding enzyme family.</text>
</comment>
<feature type="compositionally biased region" description="Basic and acidic residues" evidence="5">
    <location>
        <begin position="2301"/>
        <end position="2312"/>
    </location>
</feature>
<dbReference type="InterPro" id="IPR001242">
    <property type="entry name" value="Condensation_dom"/>
</dbReference>
<feature type="domain" description="Carrier" evidence="6">
    <location>
        <begin position="5384"/>
        <end position="5459"/>
    </location>
</feature>
<dbReference type="SUPFAM" id="SSF47336">
    <property type="entry name" value="ACP-like"/>
    <property type="match status" value="5"/>
</dbReference>
<dbReference type="FunFam" id="3.30.559.10:FF:000012">
    <property type="entry name" value="Non-ribosomal peptide synthetase"/>
    <property type="match status" value="1"/>
</dbReference>
<dbReference type="Gene3D" id="2.30.38.10">
    <property type="entry name" value="Luciferase, Domain 3"/>
    <property type="match status" value="3"/>
</dbReference>
<dbReference type="SUPFAM" id="SSF53474">
    <property type="entry name" value="alpha/beta-Hydrolases"/>
    <property type="match status" value="1"/>
</dbReference>
<dbReference type="Gene3D" id="3.40.50.1820">
    <property type="entry name" value="alpha/beta hydrolase"/>
    <property type="match status" value="1"/>
</dbReference>
<dbReference type="InterPro" id="IPR023213">
    <property type="entry name" value="CAT-like_dom_sf"/>
</dbReference>
<dbReference type="Proteomes" id="UP001139157">
    <property type="component" value="Unassembled WGS sequence"/>
</dbReference>
<keyword evidence="3" id="KW-0596">Phosphopantetheine</keyword>
<dbReference type="InterPro" id="IPR045851">
    <property type="entry name" value="AMP-bd_C_sf"/>
</dbReference>
<dbReference type="InterPro" id="IPR020845">
    <property type="entry name" value="AMP-binding_CS"/>
</dbReference>
<dbReference type="InterPro" id="IPR000873">
    <property type="entry name" value="AMP-dep_synth/lig_dom"/>
</dbReference>
<dbReference type="CDD" id="cd17646">
    <property type="entry name" value="A_NRPS_AB3403-like"/>
    <property type="match status" value="1"/>
</dbReference>
<dbReference type="Gene3D" id="3.30.559.30">
    <property type="entry name" value="Nonribosomal peptide synthetase, condensation domain"/>
    <property type="match status" value="5"/>
</dbReference>
<dbReference type="NCBIfam" id="NF003417">
    <property type="entry name" value="PRK04813.1"/>
    <property type="match status" value="6"/>
</dbReference>
<dbReference type="NCBIfam" id="TIGR01733">
    <property type="entry name" value="AA-adenyl-dom"/>
    <property type="match status" value="5"/>
</dbReference>
<keyword evidence="8" id="KW-1185">Reference proteome</keyword>
<dbReference type="PROSITE" id="PS50075">
    <property type="entry name" value="CARRIER"/>
    <property type="match status" value="5"/>
</dbReference>
<dbReference type="Pfam" id="PF00668">
    <property type="entry name" value="Condensation"/>
    <property type="match status" value="4"/>
</dbReference>
<dbReference type="Gene3D" id="3.40.50.12780">
    <property type="entry name" value="N-terminal domain of ligase-like"/>
    <property type="match status" value="3"/>
</dbReference>
<dbReference type="Pfam" id="PF00550">
    <property type="entry name" value="PP-binding"/>
    <property type="match status" value="5"/>
</dbReference>
<comment type="cofactor">
    <cofactor evidence="1">
        <name>pantetheine 4'-phosphate</name>
        <dbReference type="ChEBI" id="CHEBI:47942"/>
    </cofactor>
</comment>
<reference evidence="7" key="1">
    <citation type="submission" date="2022-06" db="EMBL/GenBank/DDBJ databases">
        <title>Novel species in genus nocardia.</title>
        <authorList>
            <person name="Li F."/>
        </authorList>
    </citation>
    <scope>NUCLEOTIDE SEQUENCE</scope>
    <source>
        <strain evidence="7">CDC141</strain>
    </source>
</reference>
<dbReference type="InterPro" id="IPR029058">
    <property type="entry name" value="AB_hydrolase_fold"/>
</dbReference>
<dbReference type="GO" id="GO:0031177">
    <property type="term" value="F:phosphopantetheine binding"/>
    <property type="evidence" value="ECO:0007669"/>
    <property type="project" value="InterPro"/>
</dbReference>
<dbReference type="Gene3D" id="3.30.300.30">
    <property type="match status" value="5"/>
</dbReference>
<protein>
    <submittedName>
        <fullName evidence="7">Amino acid adenylation domain-containing protein</fullName>
    </submittedName>
</protein>
<dbReference type="SUPFAM" id="SSF52777">
    <property type="entry name" value="CoA-dependent acyltransferases"/>
    <property type="match status" value="10"/>
</dbReference>
<evidence type="ECO:0000259" key="6">
    <source>
        <dbReference type="PROSITE" id="PS50075"/>
    </source>
</evidence>
<sequence length="5748" mass="615012">MTRPARVRPTRTRKPRVTTLPQLLATAVEADPSGIAVVYADATATLAELTYAELDERSTRLARLLIDRGIGPEDLVAIGIPRSLESVIAVWAVAKTGAGFVPVDPNYPADRVAHMVSDSRAVVGLTVAAVRADLPGEVEWLAIDAAELAGRLEEFPADPVTYADRLRPLRAEHPAYVIYTSGSTGRPKGVVVTQAGLSSFCDEQRERYRVDSESRTLHFASPSFDASVLELLLAIGGAATMVVAAPSVYGGDELAALLAREEVTHAFITPAALASVDPAGLDELRVVVAGGEACPPELVRRWVIPIGSTGREREFYNGYGPTETTIMTNISAPLVPGEPVTIGGPIRAVTEFVLDERLAPVPSGAVGELYICAAQVARGYHARPALTAARFVANPFDPTGSRLYRTGDLVRWTANGELEYLGRNDFQVKIRGFRIELGEIDAVLAAHDAVDFAVTVGHKLDSGATILAAYVHAAPGAAIDVAELTAHAERSLPAHMVPTSITVLDAIPLTPVGKLDRAALPAPVLQTRRFRAPEGRLEQLVAGLFTELLGPDAPIGADDDFFELGGNSLIATQVAARLGALISARVPARLLFEAPTVAALAARLESVEGEGNRLPLTAMPRPELIPLSLAQQRMWFLNRFDPESAADNIPFAIRLTGYLDIEALADAILDVIDRHETLRTVYPAVDGTGYQEILPLEQAIPDLAPKTLREDEIEGWITEFALTGFDVTAEVPLRIGLAELAPDDHVIAVVVHHIAADGASVTPFMRDLLAAFLARRNGATPAWTPLPVQYADYALWQRAVLGEESDPESVAAAQIAYWRAALDGLPDRLDLPADRPRPAVASGRGAEYRFAVDAELGKRLEELAQGSGASLFMVVHAALAALLARLSATDDIAIGTPVAGRGERELDGLIGMFVNTLVLRTRIDGAASFAELLAQVKQTDLGAFSHAELPFERLVEVLDPVRSQAHHPLFQVALFFQNMDRARLELPGLSATAVEFSGAVAKFDLQLTMVPQAEGLSGLFTYAVDLFDEATVAGFADRLLRLLEGVTAEPDRALGDIDLLRPDERVAILYDWNDTRYPVEPELLLDGYRRAVEQFPDVIALSYENSTLTYAEFDERVNQLARLLISRGVGPETLVGLAIRRSLDLVVGMYAIVAAGGAYVPLDPDHPVERIAHILDTARPVVVVTTVADSVAVPIETPVLRLDTMDLSRFDPSPIRPEERNRPLRPEHPAYVIFTSGSTGRPKGVAISHAAIHNQITWMLAAYPLGTGDVYLQKTATTFDVSLWGYFMPLRAGAKLVVATHDGHRDPVYVAETIAAQGVTVTDFVPSMLTVFATHTAPGACPSLQDVLVIGEALPPETVDALHRVSPARVHNLYGPTEAAVSVTYWPAWGEDRPSVPIGLPQWNTQVYVLDARLRPVPAGVPGELYLAGDQLARGYVRRPDLTADRFVANPFGDGTRMYRTGDLVVWRAAAGDLPARLDYLGRTDFQVKFRGQRIELGEIETALLAQPSVSQAVALVVSSPLGDQLVAYAVPAPDKRIDAERLRAAVSDTLPAYMIPATIVALDAFPLNASGKLDRRALPAPVWQTREFRAPATPVEEIVAEIFGEVLGIERVGADDDFFALGGNSLVATQVVARLGAAIGARVPVRALFETPTVAELAATVESQAHLDRSVELGSLERPDELPLSLAQQRMWFLNRFDQADGGTASGSAAYNLPFALRLTGSLDAESLTAALDDVVARHEVLRTIYPETPAGPVQVVLPPDTRLGVTVEQVASDEVAAAVHELAATPFDVTSEVPVRVRLLRLSDLPPGSRREYVLAVVVHHIAADGSSMGPLVRDVMTAYAARTSGQAPAWPPLRVQYADYALWQRAVLGDENDPRSIAAQQIAYWRRELADLPDLLELPTDRPRPPVASLAGARVGIEIDAATHAGLVELAHAQGATVFMVVHTALAVLLARLSGSDDIAIGTPVAGRGEAELDDLIGMFVNTVVFRTRLDRGESFADLLARQRETDLQAFAHADIPFERLVEVLNPRRSTAHHPLFQVGLSFQNLARTQLELPGLSMQSVDADLDVSQFDLHLIVADAYAEDGTPAGIGGFLTYATDLFDVGTVEEFAERLDQLLTAVVADATAPVGDIDLLTAAERERALVSRNDTAHPVDHTATLVTLLDRSVAADPAAVALVADLPDTAAGRLELSYGELDARVNRLARHLISLGVGPEDRVALALRRSADLVVAMYAVAKAGGVYVPLDPDQPVERIRYILSAADPVVVLTDSGIAAAAGISGERAASDATPEPSASPAGRGHTLDWRGRRDSIPTRGEPARLPVARRTSDIFTGIAVPLVRVDELDLSHFSAEPVTDADRRAPLRPENTAYVIFTSGSTGRPKGVAVPHAAVVNQLLWKTDEFDLGPADSILLKTAATFDLSVWEFWSAAVCGGRLVIATADGHRDPVYLHQLMARERVTTLHAVPSLLDALLTVDGGATPLRRVLAIGEALPAALARRFRTAHPETALFNLYGPTEAAVSITSHEVSDADSVSVPIGMPEWNSQVYVLDSRLRPVPDGVCGELYLAGAQLARGYFGRPDLTAERFVANPFGETGAGSGGGSRMYRTGDLVAWRGGELEYRGRTDFQVKVRGFRIELGEIEAALLALPQVAQAVVLARTDSRTGDRLVAYLVPSSSEVDVARVKSALSMALPSYMVPAAFVVLEALPLNANGKLDRKALPEPEFESTEFRAPSTPIEEVVASVYADVLGVDRVGADDDFFALGGNSLLATQVAARIGAALDTRVPVRALFEAPTVATLAVKVERGTGETARTPLTAGPRPQTLPLSFAQQRMWFLNQFDTTASVYNIPVAIRLSGALDAAALREAVADLVARHEILRTIYPNTPDGPVQRVLSPADVPIDLEPVSIGEERVAHEVGDLVGAGFDVAAEIPFRIRLFRLAATEYVLVFVAHHIAADGWSMGPLTRDLMVAYVARSTGEAPAWAPLPIQYADFALWQRSVLGDENDPESIAGSQLAYWTTELADLPDEITLPADRPRPPAQSFAGGKTDFVVDAEVHRALAELARAHNATLFMVVHTALSVFLARLSGTDDIAIGTPIAGRGEAELDDLIGMFVNTLVLRTRVAPGSRFTELLAANRETDLRAFAHADIPFERLVEALDPARSAARHPLFQVALSFENLAATGFELPGLNFTALDPAVDTAKFDLLLTVREQRAADGSEAGLAAEFTYARDLFDEATVEEFGRRFRRLLAAVAADPATTAGDLELLDDSERADLVARTGAPAVPPRTLPELMAAAVEANPDGPAVVFRGRSYTYTQLDIASSKLARRLIQLGAGPDVLVAVAIPRSIEALVTLWSVTKSGAAFVPIDPTYPADRIAHMVADSRASLGVTLRSVVADLPEVSGGWVVLDTPEFAYDVDALSGEPVTDDERPAALRPDNAAYVIYTSGSTGLPKGVVMSHAGLANFSAEQVERYGLDRTSRALAFASPSFDASVLEVLLAIGAGGALVLVPPRTFGGEELSELIQRERVTHAFLTPLVLASLDPAALADMRAIAVGGEAVPADLVAKWGGSADGSGRRFHNIYGPTETTMVTTISEPLSPGDPITIGGPNRGVRALVLDSRLRPVPEGVAGELYLGGIQLARGYHDRPGLTAARFVADPFGNIAGTPGSRLYRTGDVVRWRRGEPVLEYVGRNDFQVKVRGFRIELGEIDAALTRLPGVDFAATLGRETDAGATILVSYVHPAPGAELDTAALTEELGRTLPDYMVPTAIVVLERIPLTPVGKLDRKALPEPVLETKQYRAPRTEAEHVVAEVIGEVLGVDRIGLDDDFFALGGDSIVSVQVVARARGRGVHFTPRDVFECRTVEALARAAAREPAVAAPVEPSGPLPLPPRAVRLLQIDPAARDNRAIALDIPSDCAPERVRAAVEAVLERHPMLSARLEAAARQDDSSATDPSTRLLPVRREAVAPDAAAARTELLPVGGAPDPEAAEEFETEWAEAKTQILPVAVVDHETRFLPLPPALNRDPAAPVGWLDADAAGEATGPADELHLVLPDEPAEALLRQFVPTAEGAEVALRALTAELDPFAGRNIGFGLIAPTERDAAAPGTLIVVANGIVVDDASWRVVVDELSAAWSGGHAAAAAADGGPAEVARTLAARATAPATLDELSWWRDALVQAPADLPVAGLDPAARGRVSLVITAEGAAAVGAVARAYHASIEDVLVTALALALRPPLRGAAAELLGPVVQLAADGRAVAGLESGGTVGGFTATFPLVLGLDEVNVDEALVGGPAAGRALAQIKELRRSVPDHGVGYGLLRYLNPETAAELADLPHGRTALRYRDLRPAHAYPDTSAADLLLDLTVDATEDGLLARFDYAAAVLDVEQVKEFAGHWVRALGGLAEHGTRSDAGGFTPSDFPLVRLAQADVDRLQRDHPALVDVWPLTPLQSGMLFHALLADASVDVYTTQFSLDLTGAVDERRLREAAQGVLDRHDNLRVAFAEDAAGRPVQVVLDPVEVPWRAIDLSHMGPTAAAAELARLEAADYADRFDMGTAPLLRFALIRTAPEAYRLLVTSHHILIDGWSMPLLMQDLLTLYALGPRSRHLPAVHSYGDYLAWLVAQDPEAARTAWRAALAGITEPTPLAPVDPGREIASGVGEVGFELSAADTTALTRLAARLGVTVNTVVQAAWGLLIGRSVDRDDVVFGATVSGRPPQLPGVETMVGLFLNAIPVRVRLRPTDTLAGLLRQLQSEQAALLDHHHLGLSDIQETVGVEGLFDSLVVFESFPIDREGLDRASAIDGMHVSGVGAVNGTHYPVTVMVVLDNQLRVSLKYLRDVFDESAAQALAQRLSNLIGRFTSTPQARVAEVDALLDAERAELAARNFTAAPELLDDATLLTLFDAQVARTPHAPAVHFGDTTLTYRELDERSRALAAELIARGVGPEALVAVAMRRSIELIVAIYAVLRAGGGYVPVDPDHPAERNEFVLGNADPVCVLTTARDGFRTATGVPIVAVDELELPEPVAAEPNTHADAVAYVIHTSGSTGRPKGVVITHRQMVNQFRWAQLTHPHDTGDVVLHKTPITFDISTWELFWPLQTGAAVVIAEPDGHRDPAYLARVIERRSVSTVHFVPSMLDAFLDPVANPAVAQGLPSLRRVFAAGEALAGETAAAFAALFEHAELVNWYGPAEATVVTDHPVRQARSGAVPIGVPVANTRVHVLDRQLRPVPPGAPGELYVAGVQLARGYLGAPALTAERFVATEGGRRLYRTGDVVRWRDGVLEYLGRSDFQVKLRGQRIELGEIESVLSEHDSVRHAVVSLLRGDSGDRLVAYLVPRPDREIDEAAVLTHARESLPGYMIPAAVVVLAELPLNASGKLDRKALPAPRSARRPYRAPATPLEQTIAEVFAEVLGVDRVGLDDDFFALGGNSLIATRAVSRLRTVTGAEVRVQWFFTGATVAALAERVLAALAQEHEFDQDSDAALAVLLPIRTDGPGEPLFCIHPMYGLSWCYAGLARYVADRPVLGLQSPALSEDGYLPQSLAELAARYVEEIRAVQPHGPYRLLGWSLGGVLAHAIATRLQAAGERVALLAMLDSHPDIEVADFRTAIRDALAEIGIGAEALVGDGDIHDLSDEAVAALHATIPPDMAVLTPERVRRIYRSAVRSAELIAEHTPAVFHGRLDYFSALGHDAAARNWRDYVDGEIADHPIAATHDQMTSPEALADLGPKLARLLLVENESADDGMIGRASRNKIDSQDD</sequence>
<dbReference type="InterPro" id="IPR009081">
    <property type="entry name" value="PP-bd_ACP"/>
</dbReference>
<dbReference type="SMART" id="SM00823">
    <property type="entry name" value="PKS_PP"/>
    <property type="match status" value="5"/>
</dbReference>
<evidence type="ECO:0000256" key="2">
    <source>
        <dbReference type="ARBA" id="ARBA00006432"/>
    </source>
</evidence>
<gene>
    <name evidence="7" type="ORF">NDR86_21065</name>
</gene>
<feature type="domain" description="Carrier" evidence="6">
    <location>
        <begin position="532"/>
        <end position="608"/>
    </location>
</feature>
<dbReference type="InterPro" id="IPR020802">
    <property type="entry name" value="TesA-like"/>
</dbReference>
<dbReference type="Gene3D" id="3.40.50.980">
    <property type="match status" value="6"/>
</dbReference>
<dbReference type="GO" id="GO:0043041">
    <property type="term" value="P:amino acid activation for nonribosomal peptide biosynthetic process"/>
    <property type="evidence" value="ECO:0007669"/>
    <property type="project" value="TreeGrafter"/>
</dbReference>
<dbReference type="InterPro" id="IPR025110">
    <property type="entry name" value="AMP-bd_C"/>
</dbReference>
<dbReference type="PANTHER" id="PTHR45527:SF1">
    <property type="entry name" value="FATTY ACID SYNTHASE"/>
    <property type="match status" value="1"/>
</dbReference>
<dbReference type="PROSITE" id="PS00455">
    <property type="entry name" value="AMP_BINDING"/>
    <property type="match status" value="5"/>
</dbReference>
<evidence type="ECO:0000313" key="8">
    <source>
        <dbReference type="Proteomes" id="UP001139157"/>
    </source>
</evidence>
<comment type="caution">
    <text evidence="7">The sequence shown here is derived from an EMBL/GenBank/DDBJ whole genome shotgun (WGS) entry which is preliminary data.</text>
</comment>
<dbReference type="Gene3D" id="1.10.1200.10">
    <property type="entry name" value="ACP-like"/>
    <property type="match status" value="4"/>
</dbReference>
<dbReference type="SMART" id="SM00824">
    <property type="entry name" value="PKS_TE"/>
    <property type="match status" value="1"/>
</dbReference>
<name>A0A9X2IZF3_9NOCA</name>
<dbReference type="InterPro" id="IPR042099">
    <property type="entry name" value="ANL_N_sf"/>
</dbReference>
<dbReference type="GO" id="GO:0044550">
    <property type="term" value="P:secondary metabolite biosynthetic process"/>
    <property type="evidence" value="ECO:0007669"/>
    <property type="project" value="UniProtKB-ARBA"/>
</dbReference>
<dbReference type="GO" id="GO:0003824">
    <property type="term" value="F:catalytic activity"/>
    <property type="evidence" value="ECO:0007669"/>
    <property type="project" value="InterPro"/>
</dbReference>
<dbReference type="PANTHER" id="PTHR45527">
    <property type="entry name" value="NONRIBOSOMAL PEPTIDE SYNTHETASE"/>
    <property type="match status" value="1"/>
</dbReference>
<dbReference type="PROSITE" id="PS00012">
    <property type="entry name" value="PHOSPHOPANTETHEINE"/>
    <property type="match status" value="5"/>
</dbReference>
<dbReference type="FunFam" id="3.40.50.980:FF:000001">
    <property type="entry name" value="Non-ribosomal peptide synthetase"/>
    <property type="match status" value="3"/>
</dbReference>
<dbReference type="CDD" id="cd19543">
    <property type="entry name" value="DCL_NRPS"/>
    <property type="match status" value="1"/>
</dbReference>
<dbReference type="Pfam" id="PF00975">
    <property type="entry name" value="Thioesterase"/>
    <property type="match status" value="1"/>
</dbReference>
<dbReference type="InterPro" id="IPR010071">
    <property type="entry name" value="AA_adenyl_dom"/>
</dbReference>
<dbReference type="InterPro" id="IPR006162">
    <property type="entry name" value="Ppantetheine_attach_site"/>
</dbReference>
<dbReference type="Gene3D" id="3.30.559.10">
    <property type="entry name" value="Chloramphenicol acetyltransferase-like domain"/>
    <property type="match status" value="5"/>
</dbReference>
<feature type="region of interest" description="Disordered" evidence="5">
    <location>
        <begin position="2281"/>
        <end position="2319"/>
    </location>
</feature>
<dbReference type="CDD" id="cd19540">
    <property type="entry name" value="LCL_NRPS-like"/>
    <property type="match status" value="3"/>
</dbReference>
<keyword evidence="4" id="KW-0597">Phosphoprotein</keyword>
<proteinExistence type="inferred from homology"/>
<evidence type="ECO:0000256" key="4">
    <source>
        <dbReference type="ARBA" id="ARBA00022553"/>
    </source>
</evidence>
<dbReference type="InterPro" id="IPR001031">
    <property type="entry name" value="Thioesterase"/>
</dbReference>
<dbReference type="FunFam" id="3.40.50.12780:FF:000012">
    <property type="entry name" value="Non-ribosomal peptide synthetase"/>
    <property type="match status" value="2"/>
</dbReference>
<dbReference type="FunFam" id="3.30.300.30:FF:000010">
    <property type="entry name" value="Enterobactin synthetase component F"/>
    <property type="match status" value="4"/>
</dbReference>
<dbReference type="CDD" id="cd05930">
    <property type="entry name" value="A_NRPS"/>
    <property type="match status" value="2"/>
</dbReference>
<feature type="domain" description="Carrier" evidence="6">
    <location>
        <begin position="2730"/>
        <end position="2805"/>
    </location>
</feature>
<evidence type="ECO:0000313" key="7">
    <source>
        <dbReference type="EMBL" id="MCM6775975.1"/>
    </source>
</evidence>
<evidence type="ECO:0000256" key="1">
    <source>
        <dbReference type="ARBA" id="ARBA00001957"/>
    </source>
</evidence>
<dbReference type="FunFam" id="2.30.38.10:FF:000001">
    <property type="entry name" value="Non-ribosomal peptide synthetase PvdI"/>
    <property type="match status" value="1"/>
</dbReference>
<dbReference type="Pfam" id="PF13193">
    <property type="entry name" value="AMP-binding_C"/>
    <property type="match status" value="5"/>
</dbReference>
<accession>A0A9X2IZF3</accession>
<dbReference type="GO" id="GO:0005829">
    <property type="term" value="C:cytosol"/>
    <property type="evidence" value="ECO:0007669"/>
    <property type="project" value="TreeGrafter"/>
</dbReference>
<dbReference type="FunFam" id="1.10.1200.10:FF:000005">
    <property type="entry name" value="Nonribosomal peptide synthetase 1"/>
    <property type="match status" value="2"/>
</dbReference>
<dbReference type="SUPFAM" id="SSF56801">
    <property type="entry name" value="Acetyl-CoA synthetase-like"/>
    <property type="match status" value="5"/>
</dbReference>
<dbReference type="EMBL" id="JAMRXG010000009">
    <property type="protein sequence ID" value="MCM6775975.1"/>
    <property type="molecule type" value="Genomic_DNA"/>
</dbReference>
<dbReference type="GO" id="GO:0008610">
    <property type="term" value="P:lipid biosynthetic process"/>
    <property type="evidence" value="ECO:0007669"/>
    <property type="project" value="UniProtKB-ARBA"/>
</dbReference>
<evidence type="ECO:0000256" key="5">
    <source>
        <dbReference type="SAM" id="MobiDB-lite"/>
    </source>
</evidence>
<organism evidence="7 8">
    <name type="scientific">Nocardia pulmonis</name>
    <dbReference type="NCBI Taxonomy" id="2951408"/>
    <lineage>
        <taxon>Bacteria</taxon>
        <taxon>Bacillati</taxon>
        <taxon>Actinomycetota</taxon>
        <taxon>Actinomycetes</taxon>
        <taxon>Mycobacteriales</taxon>
        <taxon>Nocardiaceae</taxon>
        <taxon>Nocardia</taxon>
    </lineage>
</organism>
<dbReference type="InterPro" id="IPR036736">
    <property type="entry name" value="ACP-like_sf"/>
</dbReference>
<feature type="domain" description="Carrier" evidence="6">
    <location>
        <begin position="1591"/>
        <end position="1666"/>
    </location>
</feature>
<evidence type="ECO:0000256" key="3">
    <source>
        <dbReference type="ARBA" id="ARBA00022450"/>
    </source>
</evidence>
<dbReference type="InterPro" id="IPR020806">
    <property type="entry name" value="PKS_PP-bd"/>
</dbReference>
<dbReference type="Pfam" id="PF00501">
    <property type="entry name" value="AMP-binding"/>
    <property type="match status" value="5"/>
</dbReference>
<feature type="domain" description="Carrier" evidence="6">
    <location>
        <begin position="3796"/>
        <end position="3870"/>
    </location>
</feature>
<dbReference type="GO" id="GO:0072330">
    <property type="term" value="P:monocarboxylic acid biosynthetic process"/>
    <property type="evidence" value="ECO:0007669"/>
    <property type="project" value="UniProtKB-ARBA"/>
</dbReference>